<name>A0A395SWZ0_9HYPO</name>
<sequence>MPIPTPKPSSPIPFQRNRAQTFDQAWPPSNHPSKGGSFLPLQSISRSPSPGLLTKHFKDLKDVEDPVYTPCNTDGPLHVVDTMRLQVVRDEDENTLGMRVVDVHNTMGTDANIYAPLPIGETGAGIAFSVASPQAMQAAYMRANQITGSQRIMGIMFAPPQAQGKARDVDWSFLEPVKDRDRDSIRDPWTGRFDGVDPTRAQPGENTKPINLFKFGESSKSKITYQTSESDDSFKSMNDQIAELTSKSKTNHTTESETYQTAESDEPEAEDTGVKNHSLIAMMLKDQQDDE</sequence>
<feature type="region of interest" description="Disordered" evidence="1">
    <location>
        <begin position="182"/>
        <end position="212"/>
    </location>
</feature>
<dbReference type="Proteomes" id="UP000266234">
    <property type="component" value="Unassembled WGS sequence"/>
</dbReference>
<accession>A0A395SWZ0</accession>
<protein>
    <submittedName>
        <fullName evidence="2">Uncharacterized protein</fullName>
    </submittedName>
</protein>
<dbReference type="OrthoDB" id="5090846at2759"/>
<comment type="caution">
    <text evidence="2">The sequence shown here is derived from an EMBL/GenBank/DDBJ whole genome shotgun (WGS) entry which is preliminary data.</text>
</comment>
<evidence type="ECO:0000313" key="2">
    <source>
        <dbReference type="EMBL" id="RGP76572.1"/>
    </source>
</evidence>
<feature type="region of interest" description="Disordered" evidence="1">
    <location>
        <begin position="1"/>
        <end position="40"/>
    </location>
</feature>
<reference evidence="2 3" key="1">
    <citation type="journal article" date="2018" name="PLoS Pathog.">
        <title>Evolution of structural diversity of trichothecenes, a family of toxins produced by plant pathogenic and entomopathogenic fungi.</title>
        <authorList>
            <person name="Proctor R.H."/>
            <person name="McCormick S.P."/>
            <person name="Kim H.S."/>
            <person name="Cardoza R.E."/>
            <person name="Stanley A.M."/>
            <person name="Lindo L."/>
            <person name="Kelly A."/>
            <person name="Brown D.W."/>
            <person name="Lee T."/>
            <person name="Vaughan M.M."/>
            <person name="Alexander N.J."/>
            <person name="Busman M."/>
            <person name="Gutierrez S."/>
        </authorList>
    </citation>
    <scope>NUCLEOTIDE SEQUENCE [LARGE SCALE GENOMIC DNA]</scope>
    <source>
        <strain evidence="2 3">NRRL 20695</strain>
    </source>
</reference>
<feature type="region of interest" description="Disordered" evidence="1">
    <location>
        <begin position="244"/>
        <end position="277"/>
    </location>
</feature>
<dbReference type="AlphaFoldDB" id="A0A395SWZ0"/>
<keyword evidence="3" id="KW-1185">Reference proteome</keyword>
<evidence type="ECO:0000256" key="1">
    <source>
        <dbReference type="SAM" id="MobiDB-lite"/>
    </source>
</evidence>
<feature type="compositionally biased region" description="Pro residues" evidence="1">
    <location>
        <begin position="1"/>
        <end position="11"/>
    </location>
</feature>
<organism evidence="2 3">
    <name type="scientific">Fusarium longipes</name>
    <dbReference type="NCBI Taxonomy" id="694270"/>
    <lineage>
        <taxon>Eukaryota</taxon>
        <taxon>Fungi</taxon>
        <taxon>Dikarya</taxon>
        <taxon>Ascomycota</taxon>
        <taxon>Pezizomycotina</taxon>
        <taxon>Sordariomycetes</taxon>
        <taxon>Hypocreomycetidae</taxon>
        <taxon>Hypocreales</taxon>
        <taxon>Nectriaceae</taxon>
        <taxon>Fusarium</taxon>
    </lineage>
</organism>
<evidence type="ECO:0000313" key="3">
    <source>
        <dbReference type="Proteomes" id="UP000266234"/>
    </source>
</evidence>
<proteinExistence type="predicted"/>
<gene>
    <name evidence="2" type="ORF">FLONG3_5234</name>
</gene>
<feature type="compositionally biased region" description="Polar residues" evidence="1">
    <location>
        <begin position="244"/>
        <end position="262"/>
    </location>
</feature>
<dbReference type="EMBL" id="PXOG01000112">
    <property type="protein sequence ID" value="RGP76572.1"/>
    <property type="molecule type" value="Genomic_DNA"/>
</dbReference>